<keyword evidence="1" id="KW-0812">Transmembrane</keyword>
<gene>
    <name evidence="2" type="ORF">DW206_09760</name>
</gene>
<accession>A0A3A9H875</accession>
<evidence type="ECO:0000313" key="3">
    <source>
        <dbReference type="Proteomes" id="UP000283329"/>
    </source>
</evidence>
<keyword evidence="1" id="KW-1133">Transmembrane helix</keyword>
<sequence>MKIKKMLYYLSEHVHEIFSTLFFLNLLVMGIFYCLDIKINMLFRDLFFLLFGLWAGSATALSATSYMKKIYREGLGKKQNSKDS</sequence>
<name>A0A3A9H875_BACOV</name>
<keyword evidence="1" id="KW-0472">Membrane</keyword>
<evidence type="ECO:0000313" key="2">
    <source>
        <dbReference type="EMBL" id="RHH47239.1"/>
    </source>
</evidence>
<comment type="caution">
    <text evidence="2">The sequence shown here is derived from an EMBL/GenBank/DDBJ whole genome shotgun (WGS) entry which is preliminary data.</text>
</comment>
<feature type="transmembrane region" description="Helical" evidence="1">
    <location>
        <begin position="17"/>
        <end position="35"/>
    </location>
</feature>
<reference evidence="2 3" key="1">
    <citation type="submission" date="2018-08" db="EMBL/GenBank/DDBJ databases">
        <title>A genome reference for cultivated species of the human gut microbiota.</title>
        <authorList>
            <person name="Zou Y."/>
            <person name="Xue W."/>
            <person name="Luo G."/>
        </authorList>
    </citation>
    <scope>NUCLEOTIDE SEQUENCE [LARGE SCALE GENOMIC DNA]</scope>
    <source>
        <strain evidence="2 3">AM17-48</strain>
    </source>
</reference>
<organism evidence="2 3">
    <name type="scientific">Bacteroides ovatus</name>
    <dbReference type="NCBI Taxonomy" id="28116"/>
    <lineage>
        <taxon>Bacteria</taxon>
        <taxon>Pseudomonadati</taxon>
        <taxon>Bacteroidota</taxon>
        <taxon>Bacteroidia</taxon>
        <taxon>Bacteroidales</taxon>
        <taxon>Bacteroidaceae</taxon>
        <taxon>Bacteroides</taxon>
    </lineage>
</organism>
<feature type="transmembrane region" description="Helical" evidence="1">
    <location>
        <begin position="47"/>
        <end position="67"/>
    </location>
</feature>
<dbReference type="RefSeq" id="WP_117610719.1">
    <property type="nucleotide sequence ID" value="NZ_BAABYV010000001.1"/>
</dbReference>
<protein>
    <submittedName>
        <fullName evidence="2">Uncharacterized protein</fullName>
    </submittedName>
</protein>
<dbReference type="Proteomes" id="UP000283329">
    <property type="component" value="Unassembled WGS sequence"/>
</dbReference>
<proteinExistence type="predicted"/>
<evidence type="ECO:0000256" key="1">
    <source>
        <dbReference type="SAM" id="Phobius"/>
    </source>
</evidence>
<dbReference type="AlphaFoldDB" id="A0A3A9H875"/>
<dbReference type="EMBL" id="QRJR01000007">
    <property type="protein sequence ID" value="RHH47239.1"/>
    <property type="molecule type" value="Genomic_DNA"/>
</dbReference>